<accession>A0AAV0WNM6</accession>
<sequence>MLNKMFANFPSVVATMVCPDCSNRFLREEIIVSVNLPTDDLVFLTDLMEDFYFTPSHCNFKDHLIIETVVPLTPQRKLKKYLDLKV</sequence>
<proteinExistence type="predicted"/>
<dbReference type="Proteomes" id="UP001160148">
    <property type="component" value="Unassembled WGS sequence"/>
</dbReference>
<comment type="caution">
    <text evidence="1">The sequence shown here is derived from an EMBL/GenBank/DDBJ whole genome shotgun (WGS) entry which is preliminary data.</text>
</comment>
<reference evidence="1 2" key="1">
    <citation type="submission" date="2023-01" db="EMBL/GenBank/DDBJ databases">
        <authorList>
            <person name="Whitehead M."/>
        </authorList>
    </citation>
    <scope>NUCLEOTIDE SEQUENCE [LARGE SCALE GENOMIC DNA]</scope>
</reference>
<keyword evidence="2" id="KW-1185">Reference proteome</keyword>
<evidence type="ECO:0000313" key="1">
    <source>
        <dbReference type="EMBL" id="CAI6357182.1"/>
    </source>
</evidence>
<protein>
    <submittedName>
        <fullName evidence="1">Uncharacterized protein</fullName>
    </submittedName>
</protein>
<evidence type="ECO:0000313" key="2">
    <source>
        <dbReference type="Proteomes" id="UP001160148"/>
    </source>
</evidence>
<dbReference type="EMBL" id="CARXXK010000002">
    <property type="protein sequence ID" value="CAI6357182.1"/>
    <property type="molecule type" value="Genomic_DNA"/>
</dbReference>
<dbReference type="AlphaFoldDB" id="A0AAV0WNM6"/>
<gene>
    <name evidence="1" type="ORF">MEUPH1_LOCUS12835</name>
</gene>
<organism evidence="1 2">
    <name type="scientific">Macrosiphum euphorbiae</name>
    <name type="common">potato aphid</name>
    <dbReference type="NCBI Taxonomy" id="13131"/>
    <lineage>
        <taxon>Eukaryota</taxon>
        <taxon>Metazoa</taxon>
        <taxon>Ecdysozoa</taxon>
        <taxon>Arthropoda</taxon>
        <taxon>Hexapoda</taxon>
        <taxon>Insecta</taxon>
        <taxon>Pterygota</taxon>
        <taxon>Neoptera</taxon>
        <taxon>Paraneoptera</taxon>
        <taxon>Hemiptera</taxon>
        <taxon>Sternorrhyncha</taxon>
        <taxon>Aphidomorpha</taxon>
        <taxon>Aphidoidea</taxon>
        <taxon>Aphididae</taxon>
        <taxon>Macrosiphini</taxon>
        <taxon>Macrosiphum</taxon>
    </lineage>
</organism>
<name>A0AAV0WNM6_9HEMI</name>